<gene>
    <name evidence="1" type="ORF">AVDCRST_MAG56-7144</name>
</gene>
<dbReference type="EMBL" id="CADCTQ010000592">
    <property type="protein sequence ID" value="CAA9325432.1"/>
    <property type="molecule type" value="Genomic_DNA"/>
</dbReference>
<protein>
    <submittedName>
        <fullName evidence="1">Uncharacterized protein</fullName>
    </submittedName>
</protein>
<name>A0A6J4LCQ7_9SPHI</name>
<organism evidence="1">
    <name type="scientific">uncultured Cytophagales bacterium</name>
    <dbReference type="NCBI Taxonomy" id="158755"/>
    <lineage>
        <taxon>Bacteria</taxon>
        <taxon>Pseudomonadati</taxon>
        <taxon>Bacteroidota</taxon>
        <taxon>Sphingobacteriia</taxon>
        <taxon>Sphingobacteriales</taxon>
        <taxon>environmental samples</taxon>
    </lineage>
</organism>
<proteinExistence type="predicted"/>
<evidence type="ECO:0000313" key="1">
    <source>
        <dbReference type="EMBL" id="CAA9325432.1"/>
    </source>
</evidence>
<sequence>MNLFALLWLVLGISLALGTERWKNPVIPCALKENEDPVKQFPYGNDTGTAAGMQEFCGRMRDRFSQSDLSAAEAREVYAALFAAKWLREGSYGMPSPDLPPTKPLTLDDYKKRIALRKVDNNSYEVYYSYLNCGTNYEYAQVWVEGGKVSRQERLEAWSGSYPC</sequence>
<dbReference type="AlphaFoldDB" id="A0A6J4LCQ7"/>
<reference evidence="1" key="1">
    <citation type="submission" date="2020-02" db="EMBL/GenBank/DDBJ databases">
        <authorList>
            <person name="Meier V. D."/>
        </authorList>
    </citation>
    <scope>NUCLEOTIDE SEQUENCE</scope>
    <source>
        <strain evidence="1">AVDCRST_MAG56</strain>
    </source>
</reference>
<accession>A0A6J4LCQ7</accession>